<proteinExistence type="predicted"/>
<dbReference type="GO" id="GO:0046654">
    <property type="term" value="P:tetrahydrofolate biosynthetic process"/>
    <property type="evidence" value="ECO:0007669"/>
    <property type="project" value="UniProtKB-UniPathway"/>
</dbReference>
<dbReference type="GO" id="GO:0003848">
    <property type="term" value="F:2-amino-4-hydroxy-6-hydroxymethyldihydropteridine diphosphokinase activity"/>
    <property type="evidence" value="ECO:0007669"/>
    <property type="project" value="UniProtKB-EC"/>
</dbReference>
<keyword evidence="3 9" id="KW-0808">Transferase</keyword>
<name>A0A3B0ZB54_9ZZZZ</name>
<dbReference type="Gene3D" id="3.30.70.560">
    <property type="entry name" value="7,8-Dihydro-6-hydroxymethylpterin-pyrophosphokinase HPPK"/>
    <property type="match status" value="1"/>
</dbReference>
<keyword evidence="4" id="KW-0547">Nucleotide-binding</keyword>
<dbReference type="GO" id="GO:0005524">
    <property type="term" value="F:ATP binding"/>
    <property type="evidence" value="ECO:0007669"/>
    <property type="project" value="UniProtKB-KW"/>
</dbReference>
<evidence type="ECO:0000313" key="9">
    <source>
        <dbReference type="EMBL" id="VAW84707.1"/>
    </source>
</evidence>
<dbReference type="UniPathway" id="UPA00077">
    <property type="reaction ID" value="UER00155"/>
</dbReference>
<gene>
    <name evidence="9" type="ORF">MNBD_GAMMA16-2001</name>
</gene>
<evidence type="ECO:0000256" key="7">
    <source>
        <dbReference type="ARBA" id="ARBA00022909"/>
    </source>
</evidence>
<accession>A0A3B0ZB54</accession>
<dbReference type="GO" id="GO:0016301">
    <property type="term" value="F:kinase activity"/>
    <property type="evidence" value="ECO:0007669"/>
    <property type="project" value="UniProtKB-KW"/>
</dbReference>
<evidence type="ECO:0000256" key="6">
    <source>
        <dbReference type="ARBA" id="ARBA00022840"/>
    </source>
</evidence>
<dbReference type="AlphaFoldDB" id="A0A3B0ZB54"/>
<dbReference type="InterPro" id="IPR035907">
    <property type="entry name" value="Hppk_sf"/>
</dbReference>
<evidence type="ECO:0000256" key="4">
    <source>
        <dbReference type="ARBA" id="ARBA00022741"/>
    </source>
</evidence>
<evidence type="ECO:0000256" key="2">
    <source>
        <dbReference type="ARBA" id="ARBA00013253"/>
    </source>
</evidence>
<feature type="domain" description="7,8-dihydro-6-hydroxymethylpterin-pyrophosphokinase" evidence="8">
    <location>
        <begin position="89"/>
        <end position="100"/>
    </location>
</feature>
<organism evidence="9">
    <name type="scientific">hydrothermal vent metagenome</name>
    <dbReference type="NCBI Taxonomy" id="652676"/>
    <lineage>
        <taxon>unclassified sequences</taxon>
        <taxon>metagenomes</taxon>
        <taxon>ecological metagenomes</taxon>
    </lineage>
</organism>
<sequence>MFQVFIGLGSNLGDSADIMHAALLTINTLPGCQTVRCSHLYRSKPMGPQDQPDYLNAVAELKTDMSPIELLDALQAIETEYGRVRNGLRWGPRTLDLDILLYAELKIQNERLTIPHIGIAQRNFVLYPLQELVGPKFVILGVGVLADCLDHCADPPLICHSKMQGVE</sequence>
<protein>
    <recommendedName>
        <fullName evidence="2">2-amino-4-hydroxy-6-hydroxymethyldihydropteridine diphosphokinase</fullName>
        <ecNumber evidence="2">2.7.6.3</ecNumber>
    </recommendedName>
</protein>
<dbReference type="PANTHER" id="PTHR43071">
    <property type="entry name" value="2-AMINO-4-HYDROXY-6-HYDROXYMETHYLDIHYDROPTERIDINE PYROPHOSPHOKINASE"/>
    <property type="match status" value="1"/>
</dbReference>
<dbReference type="EC" id="2.7.6.3" evidence="2"/>
<dbReference type="PROSITE" id="PS00794">
    <property type="entry name" value="HPPK"/>
    <property type="match status" value="1"/>
</dbReference>
<dbReference type="NCBIfam" id="TIGR01498">
    <property type="entry name" value="folK"/>
    <property type="match status" value="1"/>
</dbReference>
<keyword evidence="6" id="KW-0067">ATP-binding</keyword>
<keyword evidence="7" id="KW-0289">Folate biosynthesis</keyword>
<comment type="pathway">
    <text evidence="1">Cofactor biosynthesis; tetrahydrofolate biosynthesis; 2-amino-4-hydroxy-6-hydroxymethyl-7,8-dihydropteridine diphosphate from 7,8-dihydroneopterin triphosphate: step 4/4.</text>
</comment>
<evidence type="ECO:0000256" key="1">
    <source>
        <dbReference type="ARBA" id="ARBA00005051"/>
    </source>
</evidence>
<dbReference type="InterPro" id="IPR000550">
    <property type="entry name" value="Hppk"/>
</dbReference>
<reference evidence="9" key="1">
    <citation type="submission" date="2018-06" db="EMBL/GenBank/DDBJ databases">
        <authorList>
            <person name="Zhirakovskaya E."/>
        </authorList>
    </citation>
    <scope>NUCLEOTIDE SEQUENCE</scope>
</reference>
<dbReference type="Pfam" id="PF01288">
    <property type="entry name" value="HPPK"/>
    <property type="match status" value="1"/>
</dbReference>
<dbReference type="SUPFAM" id="SSF55083">
    <property type="entry name" value="6-hydroxymethyl-7,8-dihydropterin pyrophosphokinase, HPPK"/>
    <property type="match status" value="1"/>
</dbReference>
<dbReference type="PANTHER" id="PTHR43071:SF1">
    <property type="entry name" value="2-AMINO-4-HYDROXY-6-HYDROXYMETHYLDIHYDROPTERIDINE PYROPHOSPHOKINASE"/>
    <property type="match status" value="1"/>
</dbReference>
<evidence type="ECO:0000259" key="8">
    <source>
        <dbReference type="PROSITE" id="PS00794"/>
    </source>
</evidence>
<dbReference type="GO" id="GO:0046656">
    <property type="term" value="P:folic acid biosynthetic process"/>
    <property type="evidence" value="ECO:0007669"/>
    <property type="project" value="UniProtKB-KW"/>
</dbReference>
<evidence type="ECO:0000256" key="5">
    <source>
        <dbReference type="ARBA" id="ARBA00022777"/>
    </source>
</evidence>
<evidence type="ECO:0000256" key="3">
    <source>
        <dbReference type="ARBA" id="ARBA00022679"/>
    </source>
</evidence>
<dbReference type="CDD" id="cd00483">
    <property type="entry name" value="HPPK"/>
    <property type="match status" value="1"/>
</dbReference>
<dbReference type="EMBL" id="UOFO01000051">
    <property type="protein sequence ID" value="VAW84707.1"/>
    <property type="molecule type" value="Genomic_DNA"/>
</dbReference>
<keyword evidence="5 9" id="KW-0418">Kinase</keyword>